<evidence type="ECO:0000313" key="1">
    <source>
        <dbReference type="EMBL" id="MCS0639113.1"/>
    </source>
</evidence>
<evidence type="ECO:0000313" key="2">
    <source>
        <dbReference type="Proteomes" id="UP001431313"/>
    </source>
</evidence>
<dbReference type="RefSeq" id="WP_258790429.1">
    <property type="nucleotide sequence ID" value="NZ_JANUGQ010000030.1"/>
</dbReference>
<name>A0ABT2CNV0_9ACTN</name>
<dbReference type="EMBL" id="JANUGQ010000030">
    <property type="protein sequence ID" value="MCS0639113.1"/>
    <property type="molecule type" value="Genomic_DNA"/>
</dbReference>
<reference evidence="1" key="1">
    <citation type="submission" date="2022-08" db="EMBL/GenBank/DDBJ databases">
        <authorList>
            <person name="Somphong A."/>
            <person name="Phongsopitanun W."/>
        </authorList>
    </citation>
    <scope>NUCLEOTIDE SEQUENCE</scope>
    <source>
        <strain evidence="1">LP05-1</strain>
    </source>
</reference>
<dbReference type="Proteomes" id="UP001431313">
    <property type="component" value="Unassembled WGS sequence"/>
</dbReference>
<gene>
    <name evidence="1" type="ORF">NX801_26410</name>
</gene>
<sequence length="89" mass="9833">MDDTGQSAWTTYVRGERTELPSTINAIRAALPAGRRAAFDAEIGEIPAEDLSLTLMRWALSTTEAVAEDAEVVTRLRRGEQVGRPHRPR</sequence>
<accession>A0ABT2CNV0</accession>
<keyword evidence="2" id="KW-1185">Reference proteome</keyword>
<protein>
    <submittedName>
        <fullName evidence="1">Uncharacterized protein</fullName>
    </submittedName>
</protein>
<proteinExistence type="predicted"/>
<comment type="caution">
    <text evidence="1">The sequence shown here is derived from an EMBL/GenBank/DDBJ whole genome shotgun (WGS) entry which is preliminary data.</text>
</comment>
<organism evidence="1 2">
    <name type="scientific">Streptomyces pyxinae</name>
    <dbReference type="NCBI Taxonomy" id="2970734"/>
    <lineage>
        <taxon>Bacteria</taxon>
        <taxon>Bacillati</taxon>
        <taxon>Actinomycetota</taxon>
        <taxon>Actinomycetes</taxon>
        <taxon>Kitasatosporales</taxon>
        <taxon>Streptomycetaceae</taxon>
        <taxon>Streptomyces</taxon>
    </lineage>
</organism>